<evidence type="ECO:0000313" key="2">
    <source>
        <dbReference type="EMBL" id="MBD2200393.1"/>
    </source>
</evidence>
<protein>
    <submittedName>
        <fullName evidence="2">Uncharacterized protein</fullName>
    </submittedName>
</protein>
<dbReference type="RefSeq" id="WP_190551220.1">
    <property type="nucleotide sequence ID" value="NZ_CAWPNO010000126.1"/>
</dbReference>
<proteinExistence type="predicted"/>
<organism evidence="2 3">
    <name type="scientific">Calothrix parietina FACHB-288</name>
    <dbReference type="NCBI Taxonomy" id="2692896"/>
    <lineage>
        <taxon>Bacteria</taxon>
        <taxon>Bacillati</taxon>
        <taxon>Cyanobacteriota</taxon>
        <taxon>Cyanophyceae</taxon>
        <taxon>Nostocales</taxon>
        <taxon>Calotrichaceae</taxon>
        <taxon>Calothrix</taxon>
    </lineage>
</organism>
<evidence type="ECO:0000313" key="3">
    <source>
        <dbReference type="Proteomes" id="UP000658514"/>
    </source>
</evidence>
<keyword evidence="3" id="KW-1185">Reference proteome</keyword>
<feature type="region of interest" description="Disordered" evidence="1">
    <location>
        <begin position="101"/>
        <end position="137"/>
    </location>
</feature>
<comment type="caution">
    <text evidence="2">The sequence shown here is derived from an EMBL/GenBank/DDBJ whole genome shotgun (WGS) entry which is preliminary data.</text>
</comment>
<gene>
    <name evidence="2" type="ORF">H6G24_33850</name>
</gene>
<dbReference type="Proteomes" id="UP000658514">
    <property type="component" value="Unassembled WGS sequence"/>
</dbReference>
<accession>A0ABR8AM82</accession>
<dbReference type="EMBL" id="JACJQH010000088">
    <property type="protein sequence ID" value="MBD2200393.1"/>
    <property type="molecule type" value="Genomic_DNA"/>
</dbReference>
<evidence type="ECO:0000256" key="1">
    <source>
        <dbReference type="SAM" id="MobiDB-lite"/>
    </source>
</evidence>
<name>A0ABR8AM82_9CYAN</name>
<sequence length="137" mass="15731">MLLTFQQHMPLAETPNLVTHWEYFYERTLGCVGILKDWLRRVLKDALDREATTITLKDLQKRAWSVAQCQRMFKDIQEGERQLSETETDIQNLRSALGLGTKSIALPEENPKSTRPPGKVGKRKPKRDPIGVQQDVS</sequence>
<reference evidence="2 3" key="1">
    <citation type="journal article" date="2020" name="ISME J.">
        <title>Comparative genomics reveals insights into cyanobacterial evolution and habitat adaptation.</title>
        <authorList>
            <person name="Chen M.Y."/>
            <person name="Teng W.K."/>
            <person name="Zhao L."/>
            <person name="Hu C.X."/>
            <person name="Zhou Y.K."/>
            <person name="Han B.P."/>
            <person name="Song L.R."/>
            <person name="Shu W.S."/>
        </authorList>
    </citation>
    <scope>NUCLEOTIDE SEQUENCE [LARGE SCALE GENOMIC DNA]</scope>
    <source>
        <strain evidence="2 3">FACHB-288</strain>
    </source>
</reference>